<dbReference type="RefSeq" id="WP_146229389.1">
    <property type="nucleotide sequence ID" value="NZ_QGTL01000008.1"/>
</dbReference>
<evidence type="ECO:0000313" key="2">
    <source>
        <dbReference type="Proteomes" id="UP000246410"/>
    </source>
</evidence>
<accession>A0A317NBX2</accession>
<evidence type="ECO:0008006" key="3">
    <source>
        <dbReference type="Google" id="ProtNLM"/>
    </source>
</evidence>
<gene>
    <name evidence="1" type="ORF">DFR69_10850</name>
</gene>
<reference evidence="1 2" key="1">
    <citation type="submission" date="2018-05" db="EMBL/GenBank/DDBJ databases">
        <title>Genomic Encyclopedia of Type Strains, Phase IV (KMG-IV): sequencing the most valuable type-strain genomes for metagenomic binning, comparative biology and taxonomic classification.</title>
        <authorList>
            <person name="Goeker M."/>
        </authorList>
    </citation>
    <scope>NUCLEOTIDE SEQUENCE [LARGE SCALE GENOMIC DNA]</scope>
    <source>
        <strain evidence="1 2">DSM 44717</strain>
    </source>
</reference>
<dbReference type="Proteomes" id="UP000246410">
    <property type="component" value="Unassembled WGS sequence"/>
</dbReference>
<dbReference type="EMBL" id="QGTL01000008">
    <property type="protein sequence ID" value="PWV72741.1"/>
    <property type="molecule type" value="Genomic_DNA"/>
</dbReference>
<organism evidence="1 2">
    <name type="scientific">Nocardia neocaledoniensis</name>
    <dbReference type="NCBI Taxonomy" id="236511"/>
    <lineage>
        <taxon>Bacteria</taxon>
        <taxon>Bacillati</taxon>
        <taxon>Actinomycetota</taxon>
        <taxon>Actinomycetes</taxon>
        <taxon>Mycobacteriales</taxon>
        <taxon>Nocardiaceae</taxon>
        <taxon>Nocardia</taxon>
    </lineage>
</organism>
<name>A0A317NBX2_9NOCA</name>
<proteinExistence type="predicted"/>
<sequence length="448" mass="50349">MSKAPVELNQRQIDVLGWVRKGCPDGVFTDFQHRVVARALERRGLVVISGKGASWTVTMTEAGQQWNLPASAGRGSADADADQLIAQVLAADGELTMELAHEAKEGYRRLVDRSLRSSARPRGKKLELKPIGRYGSNEYAIVFTEHFDDLVEPRPVPVPEHVAKYHPAVRAFLDDKDWKHVSSEHVLRAARILQAIATEAAHRGIRVQTPAEVHGDGGGRTQRRVKGRLVLGTSHGAYGVDIKEIPLAGTPKVSPVPYSKRGSVPGWIATRSREFVSTGKLELTVHGPGSTYNGDHYRDAKSIKVEDKLPQLFRSLEIYALRADWNRRELERAAAERRVRWESAMSAATERYAENARWEHFTKRSSEWRLVNQHRDFLAAARKHAELYEGELRSDIMRQLDEAEERIDRLDPVRNLSRIVPHVPDPRPEDLKPFLSGWSPHGPSGSAW</sequence>
<keyword evidence="2" id="KW-1185">Reference proteome</keyword>
<protein>
    <recommendedName>
        <fullName evidence="3">PE-PGRS family protein</fullName>
    </recommendedName>
</protein>
<dbReference type="AlphaFoldDB" id="A0A317NBX2"/>
<evidence type="ECO:0000313" key="1">
    <source>
        <dbReference type="EMBL" id="PWV72741.1"/>
    </source>
</evidence>
<comment type="caution">
    <text evidence="1">The sequence shown here is derived from an EMBL/GenBank/DDBJ whole genome shotgun (WGS) entry which is preliminary data.</text>
</comment>